<dbReference type="Pfam" id="PF03544">
    <property type="entry name" value="TonB_C"/>
    <property type="match status" value="1"/>
</dbReference>
<evidence type="ECO:0000256" key="11">
    <source>
        <dbReference type="SAM" id="Phobius"/>
    </source>
</evidence>
<dbReference type="InterPro" id="IPR037682">
    <property type="entry name" value="TonB_C"/>
</dbReference>
<feature type="compositionally biased region" description="Low complexity" evidence="10">
    <location>
        <begin position="111"/>
        <end position="148"/>
    </location>
</feature>
<feature type="domain" description="TonB C-terminal" evidence="12">
    <location>
        <begin position="147"/>
        <end position="238"/>
    </location>
</feature>
<dbReference type="InterPro" id="IPR051045">
    <property type="entry name" value="TonB-dependent_transducer"/>
</dbReference>
<dbReference type="Gene3D" id="3.30.1150.10">
    <property type="match status" value="1"/>
</dbReference>
<evidence type="ECO:0000256" key="2">
    <source>
        <dbReference type="ARBA" id="ARBA00006555"/>
    </source>
</evidence>
<dbReference type="GO" id="GO:0055085">
    <property type="term" value="P:transmembrane transport"/>
    <property type="evidence" value="ECO:0007669"/>
    <property type="project" value="InterPro"/>
</dbReference>
<evidence type="ECO:0000256" key="4">
    <source>
        <dbReference type="ARBA" id="ARBA00022475"/>
    </source>
</evidence>
<dbReference type="KEGG" id="otr:OTERR_08470"/>
<keyword evidence="14" id="KW-1185">Reference proteome</keyword>
<evidence type="ECO:0000256" key="8">
    <source>
        <dbReference type="ARBA" id="ARBA00022989"/>
    </source>
</evidence>
<keyword evidence="3" id="KW-0813">Transport</keyword>
<keyword evidence="6 11" id="KW-0812">Transmembrane</keyword>
<keyword evidence="8 11" id="KW-1133">Transmembrane helix</keyword>
<keyword evidence="7" id="KW-0653">Protein transport</keyword>
<gene>
    <name evidence="13" type="primary">tonB</name>
    <name evidence="13" type="ORF">OTERR_08470</name>
</gene>
<evidence type="ECO:0000256" key="6">
    <source>
        <dbReference type="ARBA" id="ARBA00022692"/>
    </source>
</evidence>
<accession>A0A5C1E628</accession>
<evidence type="ECO:0000256" key="10">
    <source>
        <dbReference type="SAM" id="MobiDB-lite"/>
    </source>
</evidence>
<dbReference type="PROSITE" id="PS52015">
    <property type="entry name" value="TONB_CTD"/>
    <property type="match status" value="1"/>
</dbReference>
<protein>
    <submittedName>
        <fullName evidence="13">Periplasmic protein TonB</fullName>
    </submittedName>
</protein>
<dbReference type="EMBL" id="CP022579">
    <property type="protein sequence ID" value="QEL64323.1"/>
    <property type="molecule type" value="Genomic_DNA"/>
</dbReference>
<dbReference type="GO" id="GO:0031992">
    <property type="term" value="F:energy transducer activity"/>
    <property type="evidence" value="ECO:0007669"/>
    <property type="project" value="TreeGrafter"/>
</dbReference>
<dbReference type="GO" id="GO:0015031">
    <property type="term" value="P:protein transport"/>
    <property type="evidence" value="ECO:0007669"/>
    <property type="project" value="UniProtKB-KW"/>
</dbReference>
<feature type="region of interest" description="Disordered" evidence="10">
    <location>
        <begin position="71"/>
        <end position="150"/>
    </location>
</feature>
<dbReference type="InterPro" id="IPR006260">
    <property type="entry name" value="TonB/TolA_C"/>
</dbReference>
<evidence type="ECO:0000256" key="5">
    <source>
        <dbReference type="ARBA" id="ARBA00022519"/>
    </source>
</evidence>
<evidence type="ECO:0000313" key="14">
    <source>
        <dbReference type="Proteomes" id="UP000323671"/>
    </source>
</evidence>
<sequence length="238" mass="23992">MTATAALPTSAPQPYVVADSDRLWRGTNLGWIGAAVVVHGALLAAITLAPAAAPLQPPAPLMVSILPPAPSAPTPPAPATPTAKSEPKPLVKPAPAKPKPAPAPAMPAPSPIAAAPQPSTPATPAAPAAAAPAAPSAPAGNPAPVSAPRFDADYLSNPAPAYPPLSRRMGEQGKVMLRAHVLPNGSADEVVVKTTSGSSRLDNAALDAVRKWKFVPARQGSELVAAWVQIPITFSLEN</sequence>
<evidence type="ECO:0000256" key="7">
    <source>
        <dbReference type="ARBA" id="ARBA00022927"/>
    </source>
</evidence>
<reference evidence="13 14" key="1">
    <citation type="submission" date="2017-07" db="EMBL/GenBank/DDBJ databases">
        <title>Complete genome sequence of Oryzomicrobium terrae TPP412.</title>
        <authorList>
            <person name="Chiu L.-W."/>
            <person name="Lo K.-J."/>
            <person name="Tsai Y.-M."/>
            <person name="Lin S.-S."/>
            <person name="Kuo C.-H."/>
            <person name="Liu C.-T."/>
        </authorList>
    </citation>
    <scope>NUCLEOTIDE SEQUENCE [LARGE SCALE GENOMIC DNA]</scope>
    <source>
        <strain evidence="13 14">TPP412</strain>
    </source>
</reference>
<evidence type="ECO:0000256" key="3">
    <source>
        <dbReference type="ARBA" id="ARBA00022448"/>
    </source>
</evidence>
<dbReference type="RefSeq" id="WP_149424967.1">
    <property type="nucleotide sequence ID" value="NZ_CP022579.1"/>
</dbReference>
<comment type="similarity">
    <text evidence="2">Belongs to the TonB family.</text>
</comment>
<feature type="transmembrane region" description="Helical" evidence="11">
    <location>
        <begin position="29"/>
        <end position="52"/>
    </location>
</feature>
<feature type="compositionally biased region" description="Pro residues" evidence="10">
    <location>
        <begin position="90"/>
        <end position="110"/>
    </location>
</feature>
<proteinExistence type="inferred from homology"/>
<dbReference type="SUPFAM" id="SSF74653">
    <property type="entry name" value="TolA/TonB C-terminal domain"/>
    <property type="match status" value="1"/>
</dbReference>
<dbReference type="NCBIfam" id="TIGR01352">
    <property type="entry name" value="tonB_Cterm"/>
    <property type="match status" value="1"/>
</dbReference>
<organism evidence="13 14">
    <name type="scientific">Oryzomicrobium terrae</name>
    <dbReference type="NCBI Taxonomy" id="1735038"/>
    <lineage>
        <taxon>Bacteria</taxon>
        <taxon>Pseudomonadati</taxon>
        <taxon>Pseudomonadota</taxon>
        <taxon>Betaproteobacteria</taxon>
        <taxon>Rhodocyclales</taxon>
        <taxon>Rhodocyclaceae</taxon>
        <taxon>Oryzomicrobium</taxon>
    </lineage>
</organism>
<comment type="subcellular location">
    <subcellularLocation>
        <location evidence="1">Cell inner membrane</location>
        <topology evidence="1">Single-pass membrane protein</topology>
        <orientation evidence="1">Periplasmic side</orientation>
    </subcellularLocation>
</comment>
<evidence type="ECO:0000256" key="1">
    <source>
        <dbReference type="ARBA" id="ARBA00004383"/>
    </source>
</evidence>
<dbReference type="GO" id="GO:0098797">
    <property type="term" value="C:plasma membrane protein complex"/>
    <property type="evidence" value="ECO:0007669"/>
    <property type="project" value="TreeGrafter"/>
</dbReference>
<name>A0A5C1E628_9RHOO</name>
<evidence type="ECO:0000256" key="9">
    <source>
        <dbReference type="ARBA" id="ARBA00023136"/>
    </source>
</evidence>
<evidence type="ECO:0000313" key="13">
    <source>
        <dbReference type="EMBL" id="QEL64323.1"/>
    </source>
</evidence>
<keyword evidence="4" id="KW-1003">Cell membrane</keyword>
<dbReference type="Proteomes" id="UP000323671">
    <property type="component" value="Chromosome"/>
</dbReference>
<dbReference type="PANTHER" id="PTHR33446:SF2">
    <property type="entry name" value="PROTEIN TONB"/>
    <property type="match status" value="1"/>
</dbReference>
<dbReference type="PANTHER" id="PTHR33446">
    <property type="entry name" value="PROTEIN TONB-RELATED"/>
    <property type="match status" value="1"/>
</dbReference>
<dbReference type="AlphaFoldDB" id="A0A5C1E628"/>
<evidence type="ECO:0000259" key="12">
    <source>
        <dbReference type="PROSITE" id="PS52015"/>
    </source>
</evidence>
<keyword evidence="5" id="KW-0997">Cell inner membrane</keyword>
<keyword evidence="9 11" id="KW-0472">Membrane</keyword>